<proteinExistence type="predicted"/>
<dbReference type="Gene3D" id="3.30.70.100">
    <property type="match status" value="1"/>
</dbReference>
<sequence length="230" mass="26389">MENSASEKLFYSSLVTEHIVPKGRDFAFKRWHNNLIKFAKRYDGFLRCDLCPPLRCKDPVVKWHDIIHFDSPEHLNAWIESNDRQRLVEAGQDIFYAYRFKSFTTGLEGWFSMQSGSSENRGLGPPRWKQILAVVLGLYPVVMIQAIAFSILKLMQSWSLASSMIVNNLITSTILSLLVMPFLSRHLRFWLQPAYLPISIKKNLIGTLIVVASLGLMVIVFNGALWLMPQ</sequence>
<keyword evidence="1" id="KW-1133">Transmembrane helix</keyword>
<reference evidence="2 3" key="1">
    <citation type="submission" date="2018-04" db="EMBL/GenBank/DDBJ databases">
        <authorList>
            <person name="Go L.Y."/>
            <person name="Mitchell J.A."/>
        </authorList>
    </citation>
    <scope>NUCLEOTIDE SEQUENCE [LARGE SCALE GENOMIC DNA]</scope>
    <source>
        <strain evidence="2">ULC066bin1</strain>
    </source>
</reference>
<feature type="transmembrane region" description="Helical" evidence="1">
    <location>
        <begin position="131"/>
        <end position="152"/>
    </location>
</feature>
<evidence type="ECO:0000313" key="3">
    <source>
        <dbReference type="Proteomes" id="UP000249467"/>
    </source>
</evidence>
<dbReference type="SUPFAM" id="SSF54909">
    <property type="entry name" value="Dimeric alpha+beta barrel"/>
    <property type="match status" value="1"/>
</dbReference>
<dbReference type="EMBL" id="QBML01000028">
    <property type="protein sequence ID" value="PZO37777.1"/>
    <property type="molecule type" value="Genomic_DNA"/>
</dbReference>
<reference evidence="2 3" key="2">
    <citation type="submission" date="2018-06" db="EMBL/GenBank/DDBJ databases">
        <title>Metagenomic assembly of (sub)arctic Cyanobacteria and their associated microbiome from non-axenic cultures.</title>
        <authorList>
            <person name="Baurain D."/>
        </authorList>
    </citation>
    <scope>NUCLEOTIDE SEQUENCE [LARGE SCALE GENOMIC DNA]</scope>
    <source>
        <strain evidence="2">ULC066bin1</strain>
    </source>
</reference>
<keyword evidence="1" id="KW-0472">Membrane</keyword>
<feature type="transmembrane region" description="Helical" evidence="1">
    <location>
        <begin position="164"/>
        <end position="183"/>
    </location>
</feature>
<evidence type="ECO:0000256" key="1">
    <source>
        <dbReference type="SAM" id="Phobius"/>
    </source>
</evidence>
<dbReference type="AlphaFoldDB" id="A0A2W4W2S6"/>
<accession>A0A2W4W2S6</accession>
<protein>
    <recommendedName>
        <fullName evidence="4">Antibiotic biosynthesis monooxygenase</fullName>
    </recommendedName>
</protein>
<dbReference type="InterPro" id="IPR011008">
    <property type="entry name" value="Dimeric_a/b-barrel"/>
</dbReference>
<dbReference type="PANTHER" id="PTHR40057">
    <property type="entry name" value="SLR1162 PROTEIN"/>
    <property type="match status" value="1"/>
</dbReference>
<dbReference type="PANTHER" id="PTHR40057:SF1">
    <property type="entry name" value="SLR1162 PROTEIN"/>
    <property type="match status" value="1"/>
</dbReference>
<organism evidence="2 3">
    <name type="scientific">Pseudanabaena frigida</name>
    <dbReference type="NCBI Taxonomy" id="945775"/>
    <lineage>
        <taxon>Bacteria</taxon>
        <taxon>Bacillati</taxon>
        <taxon>Cyanobacteriota</taxon>
        <taxon>Cyanophyceae</taxon>
        <taxon>Pseudanabaenales</taxon>
        <taxon>Pseudanabaenaceae</taxon>
        <taxon>Pseudanabaena</taxon>
    </lineage>
</organism>
<feature type="transmembrane region" description="Helical" evidence="1">
    <location>
        <begin position="204"/>
        <end position="228"/>
    </location>
</feature>
<gene>
    <name evidence="2" type="ORF">DCF19_18100</name>
</gene>
<comment type="caution">
    <text evidence="2">The sequence shown here is derived from an EMBL/GenBank/DDBJ whole genome shotgun (WGS) entry which is preliminary data.</text>
</comment>
<name>A0A2W4W2S6_9CYAN</name>
<dbReference type="Proteomes" id="UP000249467">
    <property type="component" value="Unassembled WGS sequence"/>
</dbReference>
<evidence type="ECO:0008006" key="4">
    <source>
        <dbReference type="Google" id="ProtNLM"/>
    </source>
</evidence>
<keyword evidence="1" id="KW-0812">Transmembrane</keyword>
<dbReference type="InterPro" id="IPR038762">
    <property type="entry name" value="ABM_predict"/>
</dbReference>
<evidence type="ECO:0000313" key="2">
    <source>
        <dbReference type="EMBL" id="PZO37777.1"/>
    </source>
</evidence>